<dbReference type="InterPro" id="IPR000917">
    <property type="entry name" value="Sulfatase_N"/>
</dbReference>
<reference evidence="9 11" key="2">
    <citation type="journal article" date="2013" name="Nature">
        <title>Insights into bilaterian evolution from three spiralian genomes.</title>
        <authorList>
            <person name="Simakov O."/>
            <person name="Marletaz F."/>
            <person name="Cho S.J."/>
            <person name="Edsinger-Gonzales E."/>
            <person name="Havlak P."/>
            <person name="Hellsten U."/>
            <person name="Kuo D.H."/>
            <person name="Larsson T."/>
            <person name="Lv J."/>
            <person name="Arendt D."/>
            <person name="Savage R."/>
            <person name="Osoegawa K."/>
            <person name="de Jong P."/>
            <person name="Grimwood J."/>
            <person name="Chapman J.A."/>
            <person name="Shapiro H."/>
            <person name="Aerts A."/>
            <person name="Otillar R.P."/>
            <person name="Terry A.Y."/>
            <person name="Boore J.L."/>
            <person name="Grigoriev I.V."/>
            <person name="Lindberg D.R."/>
            <person name="Seaver E.C."/>
            <person name="Weisblat D.A."/>
            <person name="Putnam N.H."/>
            <person name="Rokhsar D.S."/>
        </authorList>
    </citation>
    <scope>NUCLEOTIDE SEQUENCE</scope>
    <source>
        <strain evidence="9 11">I ESC-2004</strain>
    </source>
</reference>
<dbReference type="EMBL" id="KB308081">
    <property type="protein sequence ID" value="ELT98284.1"/>
    <property type="molecule type" value="Genomic_DNA"/>
</dbReference>
<evidence type="ECO:0000256" key="2">
    <source>
        <dbReference type="ARBA" id="ARBA00008779"/>
    </source>
</evidence>
<name>R7TX41_CAPTE</name>
<dbReference type="Pfam" id="PF00884">
    <property type="entry name" value="Sulfatase"/>
    <property type="match status" value="1"/>
</dbReference>
<feature type="signal peptide" evidence="7">
    <location>
        <begin position="1"/>
        <end position="20"/>
    </location>
</feature>
<keyword evidence="5" id="KW-0378">Hydrolase</keyword>
<reference evidence="10" key="3">
    <citation type="submission" date="2015-06" db="UniProtKB">
        <authorList>
            <consortium name="EnsemblMetazoa"/>
        </authorList>
    </citation>
    <scope>IDENTIFICATION</scope>
</reference>
<sequence length="507" mass="56770">MKTGAMLAAVGLLFVLNVAAEEKRNILHIIIDDLRPELPPYENSDYYPGSDHILAPNIAKLANKSTLFERAYCQYAMCGPSRTSFLTGRRPTTLEIFSSHDYFRDTHPGIVTIPMFFKNNGYTTLGTGKVFHPPGREAVVSFDKFYPPDKAAHRNYRHVGDVWMAVSDDPEHRVNLPDEIARDQAVDMLKEFAANHHGEQNFYMAVGFRKPHLPWVAPQRFFDLYDIANITLPENKKAPQNMPNVAWPSGTNCLEIMHELKNETTAERIIGGNISLTLPDDLAVQYQRGYYACISFVDSLVGELLDTLEDLGLHEDTVIVLHSDHGFNLGENSAWGKHTQFETANHVPLMFHLPGETEAKVSGGFVELLDVFPTLVELAGFPSSDVPRCSDVAENLCHEGISLAPIIKGEEQNSSSEFADYVNLHYVGAPDKGTYFGESVLSKEGRFTRWYLQPAGFKKKATVSTDNLFTEELYDHTMDKKETVNVAGDQSYADLRTHISSLPQHSN</sequence>
<keyword evidence="6" id="KW-0106">Calcium</keyword>
<dbReference type="Proteomes" id="UP000014760">
    <property type="component" value="Unassembled WGS sequence"/>
</dbReference>
<dbReference type="EMBL" id="AMQN01010534">
    <property type="status" value="NOT_ANNOTATED_CDS"/>
    <property type="molecule type" value="Genomic_DNA"/>
</dbReference>
<dbReference type="STRING" id="283909.R7TX41"/>
<protein>
    <recommendedName>
        <fullName evidence="8">Sulfatase N-terminal domain-containing protein</fullName>
    </recommendedName>
</protein>
<dbReference type="Gene3D" id="3.40.720.10">
    <property type="entry name" value="Alkaline Phosphatase, subunit A"/>
    <property type="match status" value="1"/>
</dbReference>
<dbReference type="PANTHER" id="PTHR45953">
    <property type="entry name" value="IDURONATE 2-SULFATASE"/>
    <property type="match status" value="1"/>
</dbReference>
<dbReference type="PANTHER" id="PTHR45953:SF1">
    <property type="entry name" value="IDURONATE 2-SULFATASE"/>
    <property type="match status" value="1"/>
</dbReference>
<comment type="cofactor">
    <cofactor evidence="1">
        <name>Ca(2+)</name>
        <dbReference type="ChEBI" id="CHEBI:29108"/>
    </cofactor>
</comment>
<gene>
    <name evidence="9" type="ORF">CAPTEDRAFT_221253</name>
</gene>
<dbReference type="GO" id="GO:0004423">
    <property type="term" value="F:iduronate-2-sulfatase activity"/>
    <property type="evidence" value="ECO:0007669"/>
    <property type="project" value="InterPro"/>
</dbReference>
<evidence type="ECO:0000259" key="8">
    <source>
        <dbReference type="Pfam" id="PF00884"/>
    </source>
</evidence>
<keyword evidence="4 7" id="KW-0732">Signal</keyword>
<evidence type="ECO:0000313" key="9">
    <source>
        <dbReference type="EMBL" id="ELT98284.1"/>
    </source>
</evidence>
<dbReference type="HOGENOM" id="CLU_006332_9_0_1"/>
<proteinExistence type="inferred from homology"/>
<dbReference type="EnsemblMetazoa" id="CapteT221253">
    <property type="protein sequence ID" value="CapteP221253"/>
    <property type="gene ID" value="CapteG221253"/>
</dbReference>
<dbReference type="GO" id="GO:0005737">
    <property type="term" value="C:cytoplasm"/>
    <property type="evidence" value="ECO:0007669"/>
    <property type="project" value="TreeGrafter"/>
</dbReference>
<evidence type="ECO:0000313" key="10">
    <source>
        <dbReference type="EnsemblMetazoa" id="CapteP221253"/>
    </source>
</evidence>
<dbReference type="InterPro" id="IPR017850">
    <property type="entry name" value="Alkaline_phosphatase_core_sf"/>
</dbReference>
<reference evidence="11" key="1">
    <citation type="submission" date="2012-12" db="EMBL/GenBank/DDBJ databases">
        <authorList>
            <person name="Hellsten U."/>
            <person name="Grimwood J."/>
            <person name="Chapman J.A."/>
            <person name="Shapiro H."/>
            <person name="Aerts A."/>
            <person name="Otillar R.P."/>
            <person name="Terry A.Y."/>
            <person name="Boore J.L."/>
            <person name="Simakov O."/>
            <person name="Marletaz F."/>
            <person name="Cho S.-J."/>
            <person name="Edsinger-Gonzales E."/>
            <person name="Havlak P."/>
            <person name="Kuo D.-H."/>
            <person name="Larsson T."/>
            <person name="Lv J."/>
            <person name="Arendt D."/>
            <person name="Savage R."/>
            <person name="Osoegawa K."/>
            <person name="de Jong P."/>
            <person name="Lindberg D.R."/>
            <person name="Seaver E.C."/>
            <person name="Weisblat D.A."/>
            <person name="Putnam N.H."/>
            <person name="Grigoriev I.V."/>
            <person name="Rokhsar D.S."/>
        </authorList>
    </citation>
    <scope>NUCLEOTIDE SEQUENCE</scope>
    <source>
        <strain evidence="11">I ESC-2004</strain>
    </source>
</reference>
<feature type="domain" description="Sulfatase N-terminal" evidence="8">
    <location>
        <begin position="24"/>
        <end position="380"/>
    </location>
</feature>
<feature type="chain" id="PRO_5008787442" description="Sulfatase N-terminal domain-containing protein" evidence="7">
    <location>
        <begin position="21"/>
        <end position="507"/>
    </location>
</feature>
<accession>R7TX41</accession>
<dbReference type="OMA" id="IHGKECH"/>
<dbReference type="InterPro" id="IPR035874">
    <property type="entry name" value="IDS"/>
</dbReference>
<evidence type="ECO:0000256" key="5">
    <source>
        <dbReference type="ARBA" id="ARBA00022801"/>
    </source>
</evidence>
<evidence type="ECO:0000256" key="7">
    <source>
        <dbReference type="SAM" id="SignalP"/>
    </source>
</evidence>
<comment type="similarity">
    <text evidence="2">Belongs to the sulfatase family.</text>
</comment>
<dbReference type="CDD" id="cd16030">
    <property type="entry name" value="iduronate-2-sulfatase"/>
    <property type="match status" value="1"/>
</dbReference>
<evidence type="ECO:0000256" key="4">
    <source>
        <dbReference type="ARBA" id="ARBA00022729"/>
    </source>
</evidence>
<dbReference type="SUPFAM" id="SSF53649">
    <property type="entry name" value="Alkaline phosphatase-like"/>
    <property type="match status" value="1"/>
</dbReference>
<keyword evidence="3" id="KW-0479">Metal-binding</keyword>
<organism evidence="9">
    <name type="scientific">Capitella teleta</name>
    <name type="common">Polychaete worm</name>
    <dbReference type="NCBI Taxonomy" id="283909"/>
    <lineage>
        <taxon>Eukaryota</taxon>
        <taxon>Metazoa</taxon>
        <taxon>Spiralia</taxon>
        <taxon>Lophotrochozoa</taxon>
        <taxon>Annelida</taxon>
        <taxon>Polychaeta</taxon>
        <taxon>Sedentaria</taxon>
        <taxon>Scolecida</taxon>
        <taxon>Capitellidae</taxon>
        <taxon>Capitella</taxon>
    </lineage>
</organism>
<evidence type="ECO:0000313" key="11">
    <source>
        <dbReference type="Proteomes" id="UP000014760"/>
    </source>
</evidence>
<evidence type="ECO:0000256" key="6">
    <source>
        <dbReference type="ARBA" id="ARBA00022837"/>
    </source>
</evidence>
<dbReference type="GO" id="GO:0046872">
    <property type="term" value="F:metal ion binding"/>
    <property type="evidence" value="ECO:0007669"/>
    <property type="project" value="UniProtKB-KW"/>
</dbReference>
<dbReference type="InterPro" id="IPR024607">
    <property type="entry name" value="Sulfatase_CS"/>
</dbReference>
<dbReference type="AlphaFoldDB" id="R7TX41"/>
<keyword evidence="11" id="KW-1185">Reference proteome</keyword>
<dbReference type="PROSITE" id="PS00523">
    <property type="entry name" value="SULFATASE_1"/>
    <property type="match status" value="1"/>
</dbReference>
<evidence type="ECO:0000256" key="3">
    <source>
        <dbReference type="ARBA" id="ARBA00022723"/>
    </source>
</evidence>
<dbReference type="OrthoDB" id="1886626at2759"/>
<evidence type="ECO:0000256" key="1">
    <source>
        <dbReference type="ARBA" id="ARBA00001913"/>
    </source>
</evidence>